<accession>A0A1Y2EEU1</accession>
<dbReference type="PANTHER" id="PTHR39460">
    <property type="entry name" value="EXPRESSED PROTEIN"/>
    <property type="match status" value="1"/>
</dbReference>
<dbReference type="InterPro" id="IPR056146">
    <property type="entry name" value="DUF7729"/>
</dbReference>
<sequence>MFPASHFVSRRRTQAQSRLPGRANLVVSSRPTPKLHLALIIALFFCWVSLTAAISHDRLPQLSDTLLVDTRVPVLNKDGAWVMMSQEEHRQLDRRHAANAVRAHSSPSTDVTTTIAIDVSTATAKPTQTTTAVSSPLPSPFDTALAANFSGTSGNCPSFINTILTNSTFKQCYPFSMLLQGSLSFFQAEKSMVSITQVLDATCEADSLMCADYLDGVATDLISEANCATDFAQENQVVMQAYLGLSTYAMLYSASCLTDPETDAYCFANAVTNLTDTSNVYLYFLPLNVSLPLEATPSCGWCTQQTMGIFQSASAVRTQPIALTYGGAADTVNDLCGEGFVNATLPAAQAENAALAMRQPPSLLLLIPLFAMALSHWLF</sequence>
<evidence type="ECO:0000313" key="3">
    <source>
        <dbReference type="Proteomes" id="UP000193689"/>
    </source>
</evidence>
<gene>
    <name evidence="2" type="ORF">BCR38DRAFT_332331</name>
</gene>
<comment type="caution">
    <text evidence="2">The sequence shown here is derived from an EMBL/GenBank/DDBJ whole genome shotgun (WGS) entry which is preliminary data.</text>
</comment>
<name>A0A1Y2EEU1_9PEZI</name>
<dbReference type="InParanoid" id="A0A1Y2EEU1"/>
<protein>
    <recommendedName>
        <fullName evidence="1">DUF7729 domain-containing protein</fullName>
    </recommendedName>
</protein>
<dbReference type="Proteomes" id="UP000193689">
    <property type="component" value="Unassembled WGS sequence"/>
</dbReference>
<proteinExistence type="predicted"/>
<organism evidence="2 3">
    <name type="scientific">Pseudomassariella vexata</name>
    <dbReference type="NCBI Taxonomy" id="1141098"/>
    <lineage>
        <taxon>Eukaryota</taxon>
        <taxon>Fungi</taxon>
        <taxon>Dikarya</taxon>
        <taxon>Ascomycota</taxon>
        <taxon>Pezizomycotina</taxon>
        <taxon>Sordariomycetes</taxon>
        <taxon>Xylariomycetidae</taxon>
        <taxon>Amphisphaeriales</taxon>
        <taxon>Pseudomassariaceae</taxon>
        <taxon>Pseudomassariella</taxon>
    </lineage>
</organism>
<feature type="domain" description="DUF7729" evidence="1">
    <location>
        <begin position="136"/>
        <end position="344"/>
    </location>
</feature>
<dbReference type="AlphaFoldDB" id="A0A1Y2EEU1"/>
<evidence type="ECO:0000313" key="2">
    <source>
        <dbReference type="EMBL" id="ORY70092.1"/>
    </source>
</evidence>
<dbReference type="OrthoDB" id="2564812at2759"/>
<dbReference type="GeneID" id="63771349"/>
<dbReference type="EMBL" id="MCFJ01000002">
    <property type="protein sequence ID" value="ORY70092.1"/>
    <property type="molecule type" value="Genomic_DNA"/>
</dbReference>
<reference evidence="2 3" key="1">
    <citation type="submission" date="2016-07" db="EMBL/GenBank/DDBJ databases">
        <title>Pervasive Adenine N6-methylation of Active Genes in Fungi.</title>
        <authorList>
            <consortium name="DOE Joint Genome Institute"/>
            <person name="Mondo S.J."/>
            <person name="Dannebaum R.O."/>
            <person name="Kuo R.C."/>
            <person name="Labutti K."/>
            <person name="Haridas S."/>
            <person name="Kuo A."/>
            <person name="Salamov A."/>
            <person name="Ahrendt S.R."/>
            <person name="Lipzen A."/>
            <person name="Sullivan W."/>
            <person name="Andreopoulos W.B."/>
            <person name="Clum A."/>
            <person name="Lindquist E."/>
            <person name="Daum C."/>
            <person name="Ramamoorthy G.K."/>
            <person name="Gryganskyi A."/>
            <person name="Culley D."/>
            <person name="Magnuson J.K."/>
            <person name="James T.Y."/>
            <person name="O'Malley M.A."/>
            <person name="Stajich J.E."/>
            <person name="Spatafora J.W."/>
            <person name="Visel A."/>
            <person name="Grigoriev I.V."/>
        </authorList>
    </citation>
    <scope>NUCLEOTIDE SEQUENCE [LARGE SCALE GENOMIC DNA]</scope>
    <source>
        <strain evidence="2 3">CBS 129021</strain>
    </source>
</reference>
<dbReference type="PANTHER" id="PTHR39460:SF1">
    <property type="entry name" value="C6 TRANSCRIPTION FACTOR"/>
    <property type="match status" value="1"/>
</dbReference>
<keyword evidence="3" id="KW-1185">Reference proteome</keyword>
<dbReference type="RefSeq" id="XP_040720042.1">
    <property type="nucleotide sequence ID" value="XM_040855137.1"/>
</dbReference>
<evidence type="ECO:0000259" key="1">
    <source>
        <dbReference type="Pfam" id="PF24855"/>
    </source>
</evidence>
<dbReference type="Pfam" id="PF24855">
    <property type="entry name" value="DUF7729"/>
    <property type="match status" value="1"/>
</dbReference>